<dbReference type="PANTHER" id="PTHR45663:SF11">
    <property type="entry name" value="GEO12009P1"/>
    <property type="match status" value="1"/>
</dbReference>
<dbReference type="InterPro" id="IPR036249">
    <property type="entry name" value="Thioredoxin-like_sf"/>
</dbReference>
<dbReference type="Proteomes" id="UP001596410">
    <property type="component" value="Unassembled WGS sequence"/>
</dbReference>
<dbReference type="PANTHER" id="PTHR45663">
    <property type="entry name" value="GEO12009P1"/>
    <property type="match status" value="1"/>
</dbReference>
<dbReference type="InterPro" id="IPR013766">
    <property type="entry name" value="Thioredoxin_domain"/>
</dbReference>
<organism evidence="5 6">
    <name type="scientific">Halobacillus seohaensis</name>
    <dbReference type="NCBI Taxonomy" id="447421"/>
    <lineage>
        <taxon>Bacteria</taxon>
        <taxon>Bacillati</taxon>
        <taxon>Bacillota</taxon>
        <taxon>Bacilli</taxon>
        <taxon>Bacillales</taxon>
        <taxon>Bacillaceae</taxon>
        <taxon>Halobacillus</taxon>
    </lineage>
</organism>
<dbReference type="SUPFAM" id="SSF52833">
    <property type="entry name" value="Thioredoxin-like"/>
    <property type="match status" value="1"/>
</dbReference>
<dbReference type="EMBL" id="JBHSZV010000067">
    <property type="protein sequence ID" value="MFC7064164.1"/>
    <property type="molecule type" value="Genomic_DNA"/>
</dbReference>
<keyword evidence="6" id="KW-1185">Reference proteome</keyword>
<evidence type="ECO:0000256" key="2">
    <source>
        <dbReference type="ARBA" id="ARBA00023157"/>
    </source>
</evidence>
<gene>
    <name evidence="5" type="ORF">ACFQIC_20430</name>
</gene>
<comment type="similarity">
    <text evidence="1">Belongs to the thioredoxin family.</text>
</comment>
<dbReference type="RefSeq" id="WP_390217826.1">
    <property type="nucleotide sequence ID" value="NZ_JBHSZV010000067.1"/>
</dbReference>
<comment type="caution">
    <text evidence="5">The sequence shown here is derived from an EMBL/GenBank/DDBJ whole genome shotgun (WGS) entry which is preliminary data.</text>
</comment>
<evidence type="ECO:0000313" key="6">
    <source>
        <dbReference type="Proteomes" id="UP001596410"/>
    </source>
</evidence>
<protein>
    <submittedName>
        <fullName evidence="5">Thioredoxin family protein</fullName>
    </submittedName>
</protein>
<evidence type="ECO:0000256" key="1">
    <source>
        <dbReference type="ARBA" id="ARBA00008987"/>
    </source>
</evidence>
<evidence type="ECO:0000313" key="5">
    <source>
        <dbReference type="EMBL" id="MFC7064164.1"/>
    </source>
</evidence>
<accession>A0ABW2ESN2</accession>
<sequence length="67" mass="7431">MGPVVSSVDEQLDHVDFYYVDVDKSQDLAQQFGIQSIPSLILIKDGEEVERSVGFAPEEKVAEFAQS</sequence>
<reference evidence="6" key="1">
    <citation type="journal article" date="2019" name="Int. J. Syst. Evol. Microbiol.">
        <title>The Global Catalogue of Microorganisms (GCM) 10K type strain sequencing project: providing services to taxonomists for standard genome sequencing and annotation.</title>
        <authorList>
            <consortium name="The Broad Institute Genomics Platform"/>
            <consortium name="The Broad Institute Genome Sequencing Center for Infectious Disease"/>
            <person name="Wu L."/>
            <person name="Ma J."/>
        </authorList>
    </citation>
    <scope>NUCLEOTIDE SEQUENCE [LARGE SCALE GENOMIC DNA]</scope>
    <source>
        <strain evidence="6">CGMCC 4.1621</strain>
    </source>
</reference>
<feature type="domain" description="Thioredoxin" evidence="4">
    <location>
        <begin position="1"/>
        <end position="66"/>
    </location>
</feature>
<keyword evidence="3" id="KW-0676">Redox-active center</keyword>
<name>A0ABW2ESN2_9BACI</name>
<dbReference type="Gene3D" id="3.40.30.10">
    <property type="entry name" value="Glutaredoxin"/>
    <property type="match status" value="1"/>
</dbReference>
<dbReference type="CDD" id="cd02947">
    <property type="entry name" value="TRX_family"/>
    <property type="match status" value="1"/>
</dbReference>
<evidence type="ECO:0000256" key="3">
    <source>
        <dbReference type="ARBA" id="ARBA00023284"/>
    </source>
</evidence>
<proteinExistence type="inferred from homology"/>
<dbReference type="Pfam" id="PF00085">
    <property type="entry name" value="Thioredoxin"/>
    <property type="match status" value="1"/>
</dbReference>
<evidence type="ECO:0000259" key="4">
    <source>
        <dbReference type="Pfam" id="PF00085"/>
    </source>
</evidence>
<keyword evidence="2" id="KW-1015">Disulfide bond</keyword>